<dbReference type="GO" id="GO:0007165">
    <property type="term" value="P:signal transduction"/>
    <property type="evidence" value="ECO:0007669"/>
    <property type="project" value="UniProtKB-KW"/>
</dbReference>
<dbReference type="AlphaFoldDB" id="A0A2R4VY41"/>
<evidence type="ECO:0000313" key="12">
    <source>
        <dbReference type="EMBL" id="AWB09435.1"/>
    </source>
</evidence>
<evidence type="ECO:0000256" key="4">
    <source>
        <dbReference type="ARBA" id="ARBA00022989"/>
    </source>
</evidence>
<keyword evidence="5 9" id="KW-0472">Membrane</keyword>
<evidence type="ECO:0000256" key="8">
    <source>
        <dbReference type="PROSITE-ProRule" id="PRU00284"/>
    </source>
</evidence>
<feature type="domain" description="HAMP" evidence="11">
    <location>
        <begin position="315"/>
        <end position="367"/>
    </location>
</feature>
<dbReference type="SMART" id="SM00283">
    <property type="entry name" value="MA"/>
    <property type="match status" value="1"/>
</dbReference>
<dbReference type="Proteomes" id="UP000244792">
    <property type="component" value="Chromosome"/>
</dbReference>
<dbReference type="InterPro" id="IPR003660">
    <property type="entry name" value="HAMP_dom"/>
</dbReference>
<evidence type="ECO:0000256" key="1">
    <source>
        <dbReference type="ARBA" id="ARBA00004651"/>
    </source>
</evidence>
<dbReference type="InterPro" id="IPR004089">
    <property type="entry name" value="MCPsignal_dom"/>
</dbReference>
<evidence type="ECO:0000256" key="7">
    <source>
        <dbReference type="ARBA" id="ARBA00029447"/>
    </source>
</evidence>
<dbReference type="RefSeq" id="WP_108307709.1">
    <property type="nucleotide sequence ID" value="NZ_CP020921.1"/>
</dbReference>
<evidence type="ECO:0000256" key="9">
    <source>
        <dbReference type="SAM" id="Phobius"/>
    </source>
</evidence>
<dbReference type="CDD" id="cd18773">
    <property type="entry name" value="PDC1_HK_sensor"/>
    <property type="match status" value="1"/>
</dbReference>
<dbReference type="Gene3D" id="1.10.287.950">
    <property type="entry name" value="Methyl-accepting chemotaxis protein"/>
    <property type="match status" value="1"/>
</dbReference>
<keyword evidence="3 9" id="KW-0812">Transmembrane</keyword>
<evidence type="ECO:0000259" key="11">
    <source>
        <dbReference type="PROSITE" id="PS50885"/>
    </source>
</evidence>
<dbReference type="EMBL" id="CP020921">
    <property type="protein sequence ID" value="AWB09435.1"/>
    <property type="molecule type" value="Genomic_DNA"/>
</dbReference>
<feature type="domain" description="Methyl-accepting transducer" evidence="10">
    <location>
        <begin position="414"/>
        <end position="664"/>
    </location>
</feature>
<evidence type="ECO:0000256" key="3">
    <source>
        <dbReference type="ARBA" id="ARBA00022692"/>
    </source>
</evidence>
<accession>A0A2R4VY41</accession>
<dbReference type="OrthoDB" id="13222at2"/>
<dbReference type="Pfam" id="PF17202">
    <property type="entry name" value="sCache_3_3"/>
    <property type="match status" value="1"/>
</dbReference>
<evidence type="ECO:0000259" key="10">
    <source>
        <dbReference type="PROSITE" id="PS50111"/>
    </source>
</evidence>
<dbReference type="PANTHER" id="PTHR32089:SF112">
    <property type="entry name" value="LYSOZYME-LIKE PROTEIN-RELATED"/>
    <property type="match status" value="1"/>
</dbReference>
<dbReference type="InterPro" id="IPR033463">
    <property type="entry name" value="sCache_3"/>
</dbReference>
<evidence type="ECO:0000256" key="5">
    <source>
        <dbReference type="ARBA" id="ARBA00023136"/>
    </source>
</evidence>
<keyword evidence="13" id="KW-1185">Reference proteome</keyword>
<keyword evidence="4 9" id="KW-1133">Transmembrane helix</keyword>
<evidence type="ECO:0000256" key="6">
    <source>
        <dbReference type="ARBA" id="ARBA00023224"/>
    </source>
</evidence>
<dbReference type="SUPFAM" id="SSF58104">
    <property type="entry name" value="Methyl-accepting chemotaxis protein (MCP) signaling domain"/>
    <property type="match status" value="2"/>
</dbReference>
<dbReference type="Pfam" id="PF00672">
    <property type="entry name" value="HAMP"/>
    <property type="match status" value="1"/>
</dbReference>
<keyword evidence="6 8" id="KW-0807">Transducer</keyword>
<dbReference type="Pfam" id="PF00015">
    <property type="entry name" value="MCPsignal"/>
    <property type="match status" value="1"/>
</dbReference>
<dbReference type="SMART" id="SM00304">
    <property type="entry name" value="HAMP"/>
    <property type="match status" value="1"/>
</dbReference>
<organism evidence="12 13">
    <name type="scientific">Thermodesulfobium acidiphilum</name>
    <dbReference type="NCBI Taxonomy" id="1794699"/>
    <lineage>
        <taxon>Bacteria</taxon>
        <taxon>Pseudomonadati</taxon>
        <taxon>Thermodesulfobiota</taxon>
        <taxon>Thermodesulfobiia</taxon>
        <taxon>Thermodesulfobiales</taxon>
        <taxon>Thermodesulfobiaceae</taxon>
        <taxon>Thermodesulfobium</taxon>
    </lineage>
</organism>
<dbReference type="GO" id="GO:0005886">
    <property type="term" value="C:plasma membrane"/>
    <property type="evidence" value="ECO:0007669"/>
    <property type="project" value="UniProtKB-SubCell"/>
</dbReference>
<feature type="transmembrane region" description="Helical" evidence="9">
    <location>
        <begin position="292"/>
        <end position="313"/>
    </location>
</feature>
<dbReference type="CDD" id="cd06225">
    <property type="entry name" value="HAMP"/>
    <property type="match status" value="1"/>
</dbReference>
<evidence type="ECO:0000256" key="2">
    <source>
        <dbReference type="ARBA" id="ARBA00022475"/>
    </source>
</evidence>
<protein>
    <submittedName>
        <fullName evidence="12">Methyl-accepting chemotaxis protein</fullName>
    </submittedName>
</protein>
<name>A0A2R4VY41_THEAF</name>
<dbReference type="Gene3D" id="3.30.450.20">
    <property type="entry name" value="PAS domain"/>
    <property type="match status" value="1"/>
</dbReference>
<dbReference type="PANTHER" id="PTHR32089">
    <property type="entry name" value="METHYL-ACCEPTING CHEMOTAXIS PROTEIN MCPB"/>
    <property type="match status" value="1"/>
</dbReference>
<comment type="subcellular location">
    <subcellularLocation>
        <location evidence="1">Cell membrane</location>
        <topology evidence="1">Multi-pass membrane protein</topology>
    </subcellularLocation>
</comment>
<evidence type="ECO:0000313" key="13">
    <source>
        <dbReference type="Proteomes" id="UP000244792"/>
    </source>
</evidence>
<proteinExistence type="inferred from homology"/>
<dbReference type="Gene3D" id="6.10.340.10">
    <property type="match status" value="1"/>
</dbReference>
<gene>
    <name evidence="12" type="ORF">TDSAC_0045</name>
</gene>
<sequence length="728" mass="78831">MKKFFKFFLDLSLRKKLGFSVFVSFLVFGLFLSGGGLLQLRNAFNISANYDVKTLYDGASMLLDSDILAAKQMAILLSKEPDVVSAIKSNNMAQLQTILVNYVKDHPGFFVTVVNTQGQVLMRGHDPERRLDILKEAVEVDKALKGEVVAGISKGNVSGLSIRAGAPIKDETGRIIGAVSTGMMISGSTSIVDQIKEKMGAEATFFDNDTRVSTTLTKQDGSRAIGTKMDNPKVIDTVLKEGKPLEIRNTLFGKPYYSYYAPLKDVDGKIIGMFFVAKSAEFYNSQLFNFTLIQFGLNLLAIIIGMVLLLFALEIFLMKPIYKTVDGIERIARGDISTKMQRVYEDEMGTIAKSIEKMRQSLVSIISNINSSSDEILKISEQLLKVSDSVSSAAKEASRTSEGTAKGVENLSNIAQKLTNSAQVLMRGITAIAKGAEEQATNASSIAESVANIAKNTDTFQKASLGVNNLANTVDKKAKNGHEILTKREELAERIAKAVDDLSKNIGILDQRSDDIGKIVDLISNIADQTNLLALNAAIEAARAGDAGRGFAVVADEVRKLAEESQKAANEIANLINETRRETKAASASMTEALSEVDAGRSLSSEVMESFNLITVNIAGLLKQITRARESANEVINGIKNIEANVSNLAALSEEYSASANEMNDAALEVQKEVENVAAIAEESAASTEEICATTQEQTGMMEQLKVISASLKEKVEGLDKEVDKFKL</sequence>
<dbReference type="PROSITE" id="PS50111">
    <property type="entry name" value="CHEMOTAXIS_TRANSDUC_2"/>
    <property type="match status" value="1"/>
</dbReference>
<keyword evidence="2" id="KW-1003">Cell membrane</keyword>
<dbReference type="KEGG" id="taci:TDSAC_0045"/>
<dbReference type="CDD" id="cd11386">
    <property type="entry name" value="MCP_signal"/>
    <property type="match status" value="1"/>
</dbReference>
<dbReference type="PROSITE" id="PS50885">
    <property type="entry name" value="HAMP"/>
    <property type="match status" value="1"/>
</dbReference>
<reference evidence="12 13" key="1">
    <citation type="submission" date="2017-04" db="EMBL/GenBank/DDBJ databases">
        <title>Genomic insights into metabolism of Thermodesulfobium acidiphilum.</title>
        <authorList>
            <person name="Toshchakov S.V."/>
            <person name="Frolov E.N."/>
            <person name="Kublanov I.V."/>
            <person name="Samarov N.I."/>
            <person name="Novikov A."/>
            <person name="Lebedinsky A.V."/>
            <person name="Bonch-Osmolovskaya E.A."/>
            <person name="Chernyh N.A."/>
        </authorList>
    </citation>
    <scope>NUCLEOTIDE SEQUENCE [LARGE SCALE GENOMIC DNA]</scope>
    <source>
        <strain evidence="12 13">3127-1</strain>
    </source>
</reference>
<dbReference type="SUPFAM" id="SSF103190">
    <property type="entry name" value="Sensory domain-like"/>
    <property type="match status" value="2"/>
</dbReference>
<comment type="similarity">
    <text evidence="7">Belongs to the methyl-accepting chemotaxis (MCP) protein family.</text>
</comment>
<dbReference type="InterPro" id="IPR029151">
    <property type="entry name" value="Sensor-like_sf"/>
</dbReference>